<dbReference type="Pfam" id="PF00595">
    <property type="entry name" value="PDZ"/>
    <property type="match status" value="1"/>
</dbReference>
<feature type="compositionally biased region" description="Basic and acidic residues" evidence="4">
    <location>
        <begin position="477"/>
        <end position="486"/>
    </location>
</feature>
<dbReference type="Pfam" id="PF17820">
    <property type="entry name" value="PDZ_6"/>
    <property type="match status" value="1"/>
</dbReference>
<feature type="compositionally biased region" description="Low complexity" evidence="4">
    <location>
        <begin position="466"/>
        <end position="476"/>
    </location>
</feature>
<keyword evidence="7" id="KW-1185">Reference proteome</keyword>
<name>A0ABD3URK4_SINWO</name>
<dbReference type="PANTHER" id="PTHR23116:SF29">
    <property type="entry name" value="PDZ DOMAIN-CONTAINING PROTEIN 7"/>
    <property type="match status" value="1"/>
</dbReference>
<evidence type="ECO:0000256" key="4">
    <source>
        <dbReference type="SAM" id="MobiDB-lite"/>
    </source>
</evidence>
<feature type="region of interest" description="Disordered" evidence="4">
    <location>
        <begin position="453"/>
        <end position="500"/>
    </location>
</feature>
<keyword evidence="3" id="KW-0966">Cell projection</keyword>
<evidence type="ECO:0000256" key="2">
    <source>
        <dbReference type="ARBA" id="ARBA00022737"/>
    </source>
</evidence>
<dbReference type="Gene3D" id="2.30.42.10">
    <property type="match status" value="2"/>
</dbReference>
<evidence type="ECO:0000256" key="1">
    <source>
        <dbReference type="ARBA" id="ARBA00004316"/>
    </source>
</evidence>
<protein>
    <recommendedName>
        <fullName evidence="5">PDZ domain-containing protein</fullName>
    </recommendedName>
</protein>
<organism evidence="6 7">
    <name type="scientific">Sinanodonta woodiana</name>
    <name type="common">Chinese pond mussel</name>
    <name type="synonym">Anodonta woodiana</name>
    <dbReference type="NCBI Taxonomy" id="1069815"/>
    <lineage>
        <taxon>Eukaryota</taxon>
        <taxon>Metazoa</taxon>
        <taxon>Spiralia</taxon>
        <taxon>Lophotrochozoa</taxon>
        <taxon>Mollusca</taxon>
        <taxon>Bivalvia</taxon>
        <taxon>Autobranchia</taxon>
        <taxon>Heteroconchia</taxon>
        <taxon>Palaeoheterodonta</taxon>
        <taxon>Unionida</taxon>
        <taxon>Unionoidea</taxon>
        <taxon>Unionidae</taxon>
        <taxon>Unioninae</taxon>
        <taxon>Sinanodonta</taxon>
    </lineage>
</organism>
<dbReference type="InterPro" id="IPR041489">
    <property type="entry name" value="PDZ_6"/>
</dbReference>
<dbReference type="CDD" id="cd00136">
    <property type="entry name" value="PDZ_canonical"/>
    <property type="match status" value="1"/>
</dbReference>
<keyword evidence="2" id="KW-0677">Repeat</keyword>
<dbReference type="InterPro" id="IPR001478">
    <property type="entry name" value="PDZ"/>
</dbReference>
<accession>A0ABD3URK4</accession>
<dbReference type="PANTHER" id="PTHR23116">
    <property type="entry name" value="PDZ DOMAIN CONTAINING WHIRLIN AND HARMONIN-RELATED"/>
    <property type="match status" value="1"/>
</dbReference>
<dbReference type="InterPro" id="IPR036034">
    <property type="entry name" value="PDZ_sf"/>
</dbReference>
<feature type="domain" description="PDZ" evidence="5">
    <location>
        <begin position="219"/>
        <end position="301"/>
    </location>
</feature>
<comment type="subcellular location">
    <subcellularLocation>
        <location evidence="1">Cell projection</location>
    </subcellularLocation>
</comment>
<evidence type="ECO:0000259" key="5">
    <source>
        <dbReference type="PROSITE" id="PS50106"/>
    </source>
</evidence>
<dbReference type="SUPFAM" id="SSF50156">
    <property type="entry name" value="PDZ domain-like"/>
    <property type="match status" value="2"/>
</dbReference>
<dbReference type="Gene3D" id="1.20.1160.20">
    <property type="match status" value="1"/>
</dbReference>
<dbReference type="SMART" id="SM00228">
    <property type="entry name" value="PDZ"/>
    <property type="match status" value="2"/>
</dbReference>
<dbReference type="GO" id="GO:0042995">
    <property type="term" value="C:cell projection"/>
    <property type="evidence" value="ECO:0007669"/>
    <property type="project" value="UniProtKB-SubCell"/>
</dbReference>
<dbReference type="AlphaFoldDB" id="A0ABD3URK4"/>
<dbReference type="PROSITE" id="PS50106">
    <property type="entry name" value="PDZ"/>
    <property type="match status" value="2"/>
</dbReference>
<reference evidence="6 7" key="1">
    <citation type="submission" date="2024-11" db="EMBL/GenBank/DDBJ databases">
        <title>Chromosome-level genome assembly of the freshwater bivalve Anodonta woodiana.</title>
        <authorList>
            <person name="Chen X."/>
        </authorList>
    </citation>
    <scope>NUCLEOTIDE SEQUENCE [LARGE SCALE GENOMIC DNA]</scope>
    <source>
        <strain evidence="6">MN2024</strain>
        <tissue evidence="6">Gills</tissue>
    </source>
</reference>
<gene>
    <name evidence="6" type="ORF">ACJMK2_015809</name>
</gene>
<evidence type="ECO:0000256" key="3">
    <source>
        <dbReference type="ARBA" id="ARBA00023273"/>
    </source>
</evidence>
<evidence type="ECO:0000313" key="6">
    <source>
        <dbReference type="EMBL" id="KAL3852126.1"/>
    </source>
</evidence>
<dbReference type="EMBL" id="JBJQND010000015">
    <property type="protein sequence ID" value="KAL3852126.1"/>
    <property type="molecule type" value="Genomic_DNA"/>
</dbReference>
<feature type="domain" description="PDZ" evidence="5">
    <location>
        <begin position="319"/>
        <end position="381"/>
    </location>
</feature>
<evidence type="ECO:0000313" key="7">
    <source>
        <dbReference type="Proteomes" id="UP001634394"/>
    </source>
</evidence>
<comment type="caution">
    <text evidence="6">The sequence shown here is derived from an EMBL/GenBank/DDBJ whole genome shotgun (WGS) entry which is preliminary data.</text>
</comment>
<proteinExistence type="predicted"/>
<dbReference type="InterPro" id="IPR051844">
    <property type="entry name" value="USH2_Complex_Protein"/>
</dbReference>
<dbReference type="Proteomes" id="UP001634394">
    <property type="component" value="Unassembled WGS sequence"/>
</dbReference>
<sequence>MASEYLQVVYVPHKTWTWKPLRRSNKREHSKKLWKMAEVKRSEAIFRNLAHELLTEEECCKFKEALHHFRVSNSVASLVHQLKPVINSTEKIFLLIELSSRIPKNLQADYHRLCCLQYSDYDSYLKILTNGKSMNEIPKIIAQDSSGTFRIVSRGSQKKIMVKYDALKNSYELQSVPGTSVTSGIYSENDDGDDVSDVFDGNNRPATPTYLKDRDNVRPVFLQRKLDGTLGLGITGGKEYGVDIIINVVEETGPAANVGLKPGDRILEVNGNSFINITHAEAVIIMQNAWNLIMMVQSMPQDNTADELDGDVIQEVDLELIIYPNRKGKLGCLTNRLHNGGLVVKSVQSNSPAQKAGLLTNDIIFKIDGISVRELSEKQIVMLTDAKRMVVTIHRKAINKREHFTYSEDQAQHGRQGKFETTDTFSSQMAIDPISGFGVFHPEKQSRIQKFKPELDRNHASRRGSHSSFPFSSRSQESSHDREYASQHRAQMRHQNDKPEHFVFDGRKSLRDGNWALSTSKPKEHRYTQHRGNNIVNQNYYPWIYGRSHSEENLDERYPKKEIPGRVTRYVRSRSQSPHRNSSQVQQIYHKDVVMQAIQRGLEKRQRAIRLALYQMPDPADYEWEI</sequence>